<evidence type="ECO:0000313" key="7">
    <source>
        <dbReference type="Proteomes" id="UP000683575"/>
    </source>
</evidence>
<keyword evidence="4" id="KW-0812">Transmembrane</keyword>
<evidence type="ECO:0000256" key="2">
    <source>
        <dbReference type="ARBA" id="ARBA00022801"/>
    </source>
</evidence>
<dbReference type="AlphaFoldDB" id="A0A975T236"/>
<dbReference type="Proteomes" id="UP000683575">
    <property type="component" value="Chromosome"/>
</dbReference>
<sequence>MTDQYPSPQPYGPFPQPPSGQTPPPAPGRPHRARRLLATVTATALVAGVGGVGAGYALGHGFSRGSTQTASGTNGQSNVSTDGSGGITTIPGNGGWTWSGGSGGITVPTDPYADPYGDSGGGTGSDPSTQTPGSSTDTTAKASGSQLTGLVRIVSQMKYDGGRAAGTGMVLTSDGEVVTNHHVVAGATSVKVKVMSTGTTYTAKVVGTDTKDDVAVLQLVGASGLSTVTPDTDGIGVGDAVTAVGDANGTVGYLSAATGSVVAKNQTITTQSEANVAGQRLSGLLQISSDVISGDSGGATYDADGQVVGMTTAASSGSSDVVGYAVPIAKVLRIAADLDSGVAKARYDYGYPAFLGIALGQTSTTVQGVFKSTPAAAAGIAAGDTVTAIDGTPVSTSTELRSAVSAHSPGESVSVTWTDASGASHTRSLTLVDGPVA</sequence>
<dbReference type="InterPro" id="IPR001478">
    <property type="entry name" value="PDZ"/>
</dbReference>
<dbReference type="SMART" id="SM00228">
    <property type="entry name" value="PDZ"/>
    <property type="match status" value="1"/>
</dbReference>
<evidence type="ECO:0000256" key="1">
    <source>
        <dbReference type="ARBA" id="ARBA00022670"/>
    </source>
</evidence>
<evidence type="ECO:0000256" key="4">
    <source>
        <dbReference type="SAM" id="Phobius"/>
    </source>
</evidence>
<name>A0A975T236_9ACTN</name>
<feature type="region of interest" description="Disordered" evidence="3">
    <location>
        <begin position="65"/>
        <end position="144"/>
    </location>
</feature>
<feature type="domain" description="PDZ" evidence="5">
    <location>
        <begin position="341"/>
        <end position="421"/>
    </location>
</feature>
<keyword evidence="4" id="KW-1133">Transmembrane helix</keyword>
<dbReference type="EMBL" id="CP077062">
    <property type="protein sequence ID" value="QWZ10184.1"/>
    <property type="molecule type" value="Genomic_DNA"/>
</dbReference>
<feature type="transmembrane region" description="Helical" evidence="4">
    <location>
        <begin position="36"/>
        <end position="58"/>
    </location>
</feature>
<dbReference type="PANTHER" id="PTHR43343:SF3">
    <property type="entry name" value="PROTEASE DO-LIKE 8, CHLOROPLASTIC"/>
    <property type="match status" value="1"/>
</dbReference>
<accession>A0A975T236</accession>
<dbReference type="Pfam" id="PF13180">
    <property type="entry name" value="PDZ_2"/>
    <property type="match status" value="1"/>
</dbReference>
<feature type="compositionally biased region" description="Gly residues" evidence="3">
    <location>
        <begin position="92"/>
        <end position="104"/>
    </location>
</feature>
<dbReference type="GO" id="GO:0008233">
    <property type="term" value="F:peptidase activity"/>
    <property type="evidence" value="ECO:0007669"/>
    <property type="project" value="UniProtKB-KW"/>
</dbReference>
<feature type="compositionally biased region" description="Low complexity" evidence="3">
    <location>
        <begin position="125"/>
        <end position="139"/>
    </location>
</feature>
<evidence type="ECO:0000256" key="3">
    <source>
        <dbReference type="SAM" id="MobiDB-lite"/>
    </source>
</evidence>
<proteinExistence type="predicted"/>
<keyword evidence="7" id="KW-1185">Reference proteome</keyword>
<keyword evidence="2" id="KW-0378">Hydrolase</keyword>
<dbReference type="Pfam" id="PF13365">
    <property type="entry name" value="Trypsin_2"/>
    <property type="match status" value="1"/>
</dbReference>
<feature type="compositionally biased region" description="Polar residues" evidence="3">
    <location>
        <begin position="65"/>
        <end position="82"/>
    </location>
</feature>
<organism evidence="6 7">
    <name type="scientific">Nocardioides panacis</name>
    <dbReference type="NCBI Taxonomy" id="2849501"/>
    <lineage>
        <taxon>Bacteria</taxon>
        <taxon>Bacillati</taxon>
        <taxon>Actinomycetota</taxon>
        <taxon>Actinomycetes</taxon>
        <taxon>Propionibacteriales</taxon>
        <taxon>Nocardioidaceae</taxon>
        <taxon>Nocardioides</taxon>
    </lineage>
</organism>
<dbReference type="GO" id="GO:0006508">
    <property type="term" value="P:proteolysis"/>
    <property type="evidence" value="ECO:0007669"/>
    <property type="project" value="UniProtKB-KW"/>
</dbReference>
<dbReference type="InterPro" id="IPR051201">
    <property type="entry name" value="Chloro_Bact_Ser_Proteases"/>
</dbReference>
<feature type="region of interest" description="Disordered" evidence="3">
    <location>
        <begin position="1"/>
        <end position="34"/>
    </location>
</feature>
<reference evidence="6" key="1">
    <citation type="submission" date="2021-06" db="EMBL/GenBank/DDBJ databases">
        <title>Complete genome sequence of Nocardioides sp. G188.</title>
        <authorList>
            <person name="Im W.-T."/>
        </authorList>
    </citation>
    <scope>NUCLEOTIDE SEQUENCE</scope>
    <source>
        <strain evidence="6">G188</strain>
    </source>
</reference>
<dbReference type="RefSeq" id="WP_216942030.1">
    <property type="nucleotide sequence ID" value="NZ_CP077062.1"/>
</dbReference>
<dbReference type="PROSITE" id="PS50106">
    <property type="entry name" value="PDZ"/>
    <property type="match status" value="1"/>
</dbReference>
<keyword evidence="4" id="KW-0472">Membrane</keyword>
<protein>
    <submittedName>
        <fullName evidence="6">S1C family serine protease</fullName>
    </submittedName>
</protein>
<gene>
    <name evidence="6" type="ORF">KRR39_10840</name>
</gene>
<evidence type="ECO:0000313" key="6">
    <source>
        <dbReference type="EMBL" id="QWZ10184.1"/>
    </source>
</evidence>
<keyword evidence="1 6" id="KW-0645">Protease</keyword>
<feature type="compositionally biased region" description="Pro residues" evidence="3">
    <location>
        <begin position="7"/>
        <end position="28"/>
    </location>
</feature>
<dbReference type="KEGG" id="nps:KRR39_10840"/>
<evidence type="ECO:0000259" key="5">
    <source>
        <dbReference type="PROSITE" id="PS50106"/>
    </source>
</evidence>
<dbReference type="PANTHER" id="PTHR43343">
    <property type="entry name" value="PEPTIDASE S12"/>
    <property type="match status" value="1"/>
</dbReference>